<gene>
    <name evidence="1" type="ORF">DSOL_0715</name>
</gene>
<dbReference type="STRING" id="1888891.DSOL_0715"/>
<organism evidence="1 2">
    <name type="scientific">Desulfosporosinus metallidurans</name>
    <dbReference type="NCBI Taxonomy" id="1888891"/>
    <lineage>
        <taxon>Bacteria</taxon>
        <taxon>Bacillati</taxon>
        <taxon>Bacillota</taxon>
        <taxon>Clostridia</taxon>
        <taxon>Eubacteriales</taxon>
        <taxon>Desulfitobacteriaceae</taxon>
        <taxon>Desulfosporosinus</taxon>
    </lineage>
</organism>
<protein>
    <submittedName>
        <fullName evidence="1">Uncharacterized protein</fullName>
    </submittedName>
</protein>
<dbReference type="AlphaFoldDB" id="A0A1Q8R1J4"/>
<accession>A0A1Q8R1J4</accession>
<comment type="caution">
    <text evidence="1">The sequence shown here is derived from an EMBL/GenBank/DDBJ whole genome shotgun (WGS) entry which is preliminary data.</text>
</comment>
<dbReference type="EMBL" id="MLBF01000003">
    <property type="protein sequence ID" value="OLN33468.1"/>
    <property type="molecule type" value="Genomic_DNA"/>
</dbReference>
<proteinExistence type="predicted"/>
<reference evidence="1 2" key="1">
    <citation type="submission" date="2016-09" db="EMBL/GenBank/DDBJ databases">
        <title>Complete genome of Desulfosporosinus sp. OL.</title>
        <authorList>
            <person name="Mardanov A."/>
            <person name="Beletsky A."/>
            <person name="Panova A."/>
            <person name="Karnachuk O."/>
            <person name="Ravin N."/>
        </authorList>
    </citation>
    <scope>NUCLEOTIDE SEQUENCE [LARGE SCALE GENOMIC DNA]</scope>
    <source>
        <strain evidence="1 2">OL</strain>
    </source>
</reference>
<evidence type="ECO:0000313" key="2">
    <source>
        <dbReference type="Proteomes" id="UP000186102"/>
    </source>
</evidence>
<keyword evidence="2" id="KW-1185">Reference proteome</keyword>
<dbReference type="Proteomes" id="UP000186102">
    <property type="component" value="Unassembled WGS sequence"/>
</dbReference>
<sequence>MGRIGLKLDIEYLLELTYAVIICQMGCRNPKKRAGRIMENWSIIVVAHKE</sequence>
<evidence type="ECO:0000313" key="1">
    <source>
        <dbReference type="EMBL" id="OLN33468.1"/>
    </source>
</evidence>
<name>A0A1Q8R1J4_9FIRM</name>